<dbReference type="Proteomes" id="UP000543556">
    <property type="component" value="Unassembled WGS sequence"/>
</dbReference>
<name>A0A7Y7IHF2_9MICC</name>
<accession>A0A7Y7IHF2</accession>
<organism evidence="2 3">
    <name type="scientific">Arthrobacter wenxiniae</name>
    <dbReference type="NCBI Taxonomy" id="2713570"/>
    <lineage>
        <taxon>Bacteria</taxon>
        <taxon>Bacillati</taxon>
        <taxon>Actinomycetota</taxon>
        <taxon>Actinomycetes</taxon>
        <taxon>Micrococcales</taxon>
        <taxon>Micrococcaceae</taxon>
        <taxon>Arthrobacter</taxon>
    </lineage>
</organism>
<dbReference type="RefSeq" id="WP_176635203.1">
    <property type="nucleotide sequence ID" value="NZ_JAAMFM010000015.1"/>
</dbReference>
<dbReference type="Gene3D" id="3.10.290.30">
    <property type="entry name" value="MM3350-like"/>
    <property type="match status" value="1"/>
</dbReference>
<evidence type="ECO:0000313" key="2">
    <source>
        <dbReference type="EMBL" id="NVM95477.1"/>
    </source>
</evidence>
<keyword evidence="3" id="KW-1185">Reference proteome</keyword>
<feature type="domain" description="Plasmid pRiA4b Orf3-like" evidence="1">
    <location>
        <begin position="444"/>
        <end position="619"/>
    </location>
</feature>
<evidence type="ECO:0000259" key="1">
    <source>
        <dbReference type="Pfam" id="PF07929"/>
    </source>
</evidence>
<proteinExistence type="predicted"/>
<dbReference type="SUPFAM" id="SSF159941">
    <property type="entry name" value="MM3350-like"/>
    <property type="match status" value="1"/>
</dbReference>
<dbReference type="PANTHER" id="PTHR41878">
    <property type="entry name" value="LEXA REPRESSOR-RELATED"/>
    <property type="match status" value="1"/>
</dbReference>
<comment type="caution">
    <text evidence="2">The sequence shown here is derived from an EMBL/GenBank/DDBJ whole genome shotgun (WGS) entry which is preliminary data.</text>
</comment>
<sequence length="629" mass="67877">MAKKTRHRSNAARGSTSVSALRAARGIDALTPAFVRWFEGTQDLPAGAAMVVLEPVKALVTAYFEASPASEVTSFEPVPFALALDEVMGGVDEDDADLLEFTVESIHGYLEFLSETDAWTGSTEDFDAIQDLFSEDYEDYEDDDEDGWEGGIPDIVVPDLTVAEELAGLSGTVLAQRLDALLRWIGTGKDVTSRGWLRMKDIEGAGAAIGLAVRGARLSAHKAKDSQEALFDDPAAGSDAARTVKSMNDEPSMALFWNALQSALLIEIGATRAWLTPLAESYLEAAGEDKLAVLRDFTTSFIELAVKGEEVWNPWMLEAAAIETAVLVAATTDTPPAMERIRSLTAPAGGEGGESGPQFGDEMTGRILLHRLEYLAEFGLLAIGDHLSVPPAVVGCVAAALEGSLNVEDGSEVELERADIRIVPPSEARKRPRPAPKRNPKAPILQLKVMLKGSKPPVWRRLLVRSDLTLAELHHIIQASFAWQDCHMHNFQVGGWLGPEYGPADEEGLGGPPIEEAGVAIRELLANEGDSVTYTYDFGDNWEHSISVEKVLPADAGARAVRCTGGRGAAPLEDSGGVWGWAAMVAAANDPSHEEHEDFRDWLGLERGETLDPKAFDRDALDEELARLF</sequence>
<dbReference type="EMBL" id="JAAMFM010000015">
    <property type="protein sequence ID" value="NVM95477.1"/>
    <property type="molecule type" value="Genomic_DNA"/>
</dbReference>
<dbReference type="InterPro" id="IPR012912">
    <property type="entry name" value="Plasmid_pRiA4b_Orf3-like"/>
</dbReference>
<dbReference type="AlphaFoldDB" id="A0A7Y7IHF2"/>
<evidence type="ECO:0000313" key="3">
    <source>
        <dbReference type="Proteomes" id="UP000543556"/>
    </source>
</evidence>
<reference evidence="2 3" key="1">
    <citation type="submission" date="2020-02" db="EMBL/GenBank/DDBJ databases">
        <title>Genome sequence of strain AETb3-4.</title>
        <authorList>
            <person name="Gao J."/>
            <person name="Zhang X."/>
        </authorList>
    </citation>
    <scope>NUCLEOTIDE SEQUENCE [LARGE SCALE GENOMIC DNA]</scope>
    <source>
        <strain evidence="2 3">AETb3-4</strain>
    </source>
</reference>
<protein>
    <submittedName>
        <fullName evidence="2">Plasmid pRiA4b ORF-3 family protein</fullName>
    </submittedName>
</protein>
<dbReference type="InterPro" id="IPR024047">
    <property type="entry name" value="MM3350-like_sf"/>
</dbReference>
<gene>
    <name evidence="2" type="ORF">G6034_11225</name>
</gene>
<dbReference type="PANTHER" id="PTHR41878:SF1">
    <property type="entry name" value="TNPR PROTEIN"/>
    <property type="match status" value="1"/>
</dbReference>
<dbReference type="Pfam" id="PF07929">
    <property type="entry name" value="PRiA4_ORF3"/>
    <property type="match status" value="1"/>
</dbReference>